<reference evidence="1" key="1">
    <citation type="journal article" date="2021" name="Proc. Natl. Acad. Sci. U.S.A.">
        <title>A Catalog of Tens of Thousands of Viruses from Human Metagenomes Reveals Hidden Associations with Chronic Diseases.</title>
        <authorList>
            <person name="Tisza M.J."/>
            <person name="Buck C.B."/>
        </authorList>
    </citation>
    <scope>NUCLEOTIDE SEQUENCE</scope>
    <source>
        <strain evidence="1">CtnzH2</strain>
    </source>
</reference>
<name>A0A8S5S836_9CAUD</name>
<protein>
    <recommendedName>
        <fullName evidence="2">DUF2577 domain-containing protein</fullName>
    </recommendedName>
</protein>
<dbReference type="Pfam" id="PF10844">
    <property type="entry name" value="DUF2577"/>
    <property type="match status" value="1"/>
</dbReference>
<organism evidence="1">
    <name type="scientific">Myoviridae sp. ctnzH2</name>
    <dbReference type="NCBI Taxonomy" id="2827707"/>
    <lineage>
        <taxon>Viruses</taxon>
        <taxon>Duplodnaviria</taxon>
        <taxon>Heunggongvirae</taxon>
        <taxon>Uroviricota</taxon>
        <taxon>Caudoviricetes</taxon>
    </lineage>
</organism>
<proteinExistence type="predicted"/>
<dbReference type="EMBL" id="BK032549">
    <property type="protein sequence ID" value="DAF46963.1"/>
    <property type="molecule type" value="Genomic_DNA"/>
</dbReference>
<sequence length="121" mass="13080">MHDANDFVRAVQQVSTNANDAGYPATVMSGTVTSASPLKIKIEQRFEISGSMLILPEHLKEREIKVTVKPTHTEDGGTPEHNHEYGGELTVTVHSGLSVGDSVQVVRQQGGQKYLVIGKVV</sequence>
<evidence type="ECO:0000313" key="1">
    <source>
        <dbReference type="EMBL" id="DAF46963.1"/>
    </source>
</evidence>
<evidence type="ECO:0008006" key="2">
    <source>
        <dbReference type="Google" id="ProtNLM"/>
    </source>
</evidence>
<dbReference type="InterPro" id="IPR022555">
    <property type="entry name" value="DUF2577"/>
</dbReference>
<accession>A0A8S5S836</accession>